<keyword evidence="1" id="KW-0812">Transmembrane</keyword>
<proteinExistence type="predicted"/>
<evidence type="ECO:0000313" key="3">
    <source>
        <dbReference type="Proteomes" id="UP000799438"/>
    </source>
</evidence>
<sequence>MAMPLPPPSHQHHGPLTRLRHALSTPTDPTDADPTTDRATTSWLLRPLALAIARSTIALYILLSLCVAIGLAPPPRARQLAYFTTLAWAGLGAYFAGAGAAGAAYALHGPGRSGGRGRGGGVLMGALGALRTCATVLPFLVVGMYWGVLRNSVPNNGMGASALAAFTTTTTHVLPAPLALAELLLSRTPAPPWAHLPLLLGVLALYVGLAYAVHAAEGGPEGGAGYVYAFLDPRGEGGGGRVVAYCAGVGAGVVVLFLVVRGVVALRVWVTEVRWGRGGEFFRGGGQREEGREEWGESRSESVVERVEDVEMGKL</sequence>
<feature type="transmembrane region" description="Helical" evidence="1">
    <location>
        <begin position="193"/>
        <end position="213"/>
    </location>
</feature>
<dbReference type="GO" id="GO:0016020">
    <property type="term" value="C:membrane"/>
    <property type="evidence" value="ECO:0007669"/>
    <property type="project" value="TreeGrafter"/>
</dbReference>
<gene>
    <name evidence="2" type="ORF">K452DRAFT_294205</name>
</gene>
<keyword evidence="1" id="KW-1133">Transmembrane helix</keyword>
<dbReference type="PANTHER" id="PTHR12242:SF1">
    <property type="entry name" value="MYND-TYPE DOMAIN-CONTAINING PROTEIN"/>
    <property type="match status" value="1"/>
</dbReference>
<keyword evidence="1" id="KW-0472">Membrane</keyword>
<dbReference type="PANTHER" id="PTHR12242">
    <property type="entry name" value="OS02G0130600 PROTEIN-RELATED"/>
    <property type="match status" value="1"/>
</dbReference>
<feature type="transmembrane region" description="Helical" evidence="1">
    <location>
        <begin position="128"/>
        <end position="148"/>
    </location>
</feature>
<feature type="transmembrane region" description="Helical" evidence="1">
    <location>
        <begin position="48"/>
        <end position="73"/>
    </location>
</feature>
<organism evidence="2 3">
    <name type="scientific">Aplosporella prunicola CBS 121167</name>
    <dbReference type="NCBI Taxonomy" id="1176127"/>
    <lineage>
        <taxon>Eukaryota</taxon>
        <taxon>Fungi</taxon>
        <taxon>Dikarya</taxon>
        <taxon>Ascomycota</taxon>
        <taxon>Pezizomycotina</taxon>
        <taxon>Dothideomycetes</taxon>
        <taxon>Dothideomycetes incertae sedis</taxon>
        <taxon>Botryosphaeriales</taxon>
        <taxon>Aplosporellaceae</taxon>
        <taxon>Aplosporella</taxon>
    </lineage>
</organism>
<feature type="transmembrane region" description="Helical" evidence="1">
    <location>
        <begin position="242"/>
        <end position="264"/>
    </location>
</feature>
<name>A0A6A6BRC5_9PEZI</name>
<evidence type="ECO:0000313" key="2">
    <source>
        <dbReference type="EMBL" id="KAF2146652.1"/>
    </source>
</evidence>
<keyword evidence="3" id="KW-1185">Reference proteome</keyword>
<protein>
    <submittedName>
        <fullName evidence="2">Uncharacterized protein</fullName>
    </submittedName>
</protein>
<dbReference type="AlphaFoldDB" id="A0A6A6BRC5"/>
<dbReference type="RefSeq" id="XP_033402361.1">
    <property type="nucleotide sequence ID" value="XM_033541671.1"/>
</dbReference>
<evidence type="ECO:0000256" key="1">
    <source>
        <dbReference type="SAM" id="Phobius"/>
    </source>
</evidence>
<dbReference type="GeneID" id="54299168"/>
<dbReference type="Proteomes" id="UP000799438">
    <property type="component" value="Unassembled WGS sequence"/>
</dbReference>
<feature type="transmembrane region" description="Helical" evidence="1">
    <location>
        <begin position="85"/>
        <end position="107"/>
    </location>
</feature>
<accession>A0A6A6BRC5</accession>
<reference evidence="2" key="1">
    <citation type="journal article" date="2020" name="Stud. Mycol.">
        <title>101 Dothideomycetes genomes: a test case for predicting lifestyles and emergence of pathogens.</title>
        <authorList>
            <person name="Haridas S."/>
            <person name="Albert R."/>
            <person name="Binder M."/>
            <person name="Bloem J."/>
            <person name="Labutti K."/>
            <person name="Salamov A."/>
            <person name="Andreopoulos B."/>
            <person name="Baker S."/>
            <person name="Barry K."/>
            <person name="Bills G."/>
            <person name="Bluhm B."/>
            <person name="Cannon C."/>
            <person name="Castanera R."/>
            <person name="Culley D."/>
            <person name="Daum C."/>
            <person name="Ezra D."/>
            <person name="Gonzalez J."/>
            <person name="Henrissat B."/>
            <person name="Kuo A."/>
            <person name="Liang C."/>
            <person name="Lipzen A."/>
            <person name="Lutzoni F."/>
            <person name="Magnuson J."/>
            <person name="Mondo S."/>
            <person name="Nolan M."/>
            <person name="Ohm R."/>
            <person name="Pangilinan J."/>
            <person name="Park H.-J."/>
            <person name="Ramirez L."/>
            <person name="Alfaro M."/>
            <person name="Sun H."/>
            <person name="Tritt A."/>
            <person name="Yoshinaga Y."/>
            <person name="Zwiers L.-H."/>
            <person name="Turgeon B."/>
            <person name="Goodwin S."/>
            <person name="Spatafora J."/>
            <person name="Crous P."/>
            <person name="Grigoriev I."/>
        </authorList>
    </citation>
    <scope>NUCLEOTIDE SEQUENCE</scope>
    <source>
        <strain evidence="2">CBS 121167</strain>
    </source>
</reference>
<dbReference type="EMBL" id="ML995475">
    <property type="protein sequence ID" value="KAF2146652.1"/>
    <property type="molecule type" value="Genomic_DNA"/>
</dbReference>